<organism evidence="25 26">
    <name type="scientific">Fopius arisanus</name>
    <dbReference type="NCBI Taxonomy" id="64838"/>
    <lineage>
        <taxon>Eukaryota</taxon>
        <taxon>Metazoa</taxon>
        <taxon>Ecdysozoa</taxon>
        <taxon>Arthropoda</taxon>
        <taxon>Hexapoda</taxon>
        <taxon>Insecta</taxon>
        <taxon>Pterygota</taxon>
        <taxon>Neoptera</taxon>
        <taxon>Endopterygota</taxon>
        <taxon>Hymenoptera</taxon>
        <taxon>Apocrita</taxon>
        <taxon>Ichneumonoidea</taxon>
        <taxon>Braconidae</taxon>
        <taxon>Opiinae</taxon>
        <taxon>Fopius</taxon>
    </lineage>
</organism>
<evidence type="ECO:0000256" key="12">
    <source>
        <dbReference type="ARBA" id="ARBA00023015"/>
    </source>
</evidence>
<name>A0A9R1TI02_9HYME</name>
<dbReference type="AlphaFoldDB" id="A0A9R1TI02"/>
<evidence type="ECO:0000259" key="24">
    <source>
        <dbReference type="Pfam" id="PF01545"/>
    </source>
</evidence>
<evidence type="ECO:0000256" key="23">
    <source>
        <dbReference type="SAM" id="Phobius"/>
    </source>
</evidence>
<keyword evidence="10" id="KW-0864">Zinc transport</keyword>
<dbReference type="KEGG" id="fas:105270508"/>
<evidence type="ECO:0000256" key="18">
    <source>
        <dbReference type="ARBA" id="ARBA00033405"/>
    </source>
</evidence>
<evidence type="ECO:0000256" key="7">
    <source>
        <dbReference type="ARBA" id="ARBA00022692"/>
    </source>
</evidence>
<keyword evidence="5" id="KW-0813">Transport</keyword>
<keyword evidence="22" id="KW-0175">Coiled coil</keyword>
<dbReference type="PANTHER" id="PTHR13414">
    <property type="entry name" value="HUEL-CATION TRANSPORTER"/>
    <property type="match status" value="1"/>
</dbReference>
<dbReference type="CTD" id="36393"/>
<keyword evidence="15 23" id="KW-0472">Membrane</keyword>
<dbReference type="FunFam" id="1.20.1510.10:FF:000004">
    <property type="entry name" value="zinc transporter 9 isoform X1"/>
    <property type="match status" value="1"/>
</dbReference>
<evidence type="ECO:0000256" key="9">
    <source>
        <dbReference type="ARBA" id="ARBA00022833"/>
    </source>
</evidence>
<keyword evidence="13" id="KW-0406">Ion transport</keyword>
<dbReference type="InterPro" id="IPR040177">
    <property type="entry name" value="SLC30A9"/>
</dbReference>
<evidence type="ECO:0000256" key="20">
    <source>
        <dbReference type="ARBA" id="ARBA00034922"/>
    </source>
</evidence>
<dbReference type="OrthoDB" id="435980at2759"/>
<keyword evidence="11 23" id="KW-1133">Transmembrane helix</keyword>
<keyword evidence="8" id="KW-0256">Endoplasmic reticulum</keyword>
<evidence type="ECO:0000256" key="1">
    <source>
        <dbReference type="ARBA" id="ARBA00004123"/>
    </source>
</evidence>
<comment type="subcellular location">
    <subcellularLocation>
        <location evidence="3">Endoplasmic reticulum</location>
    </subcellularLocation>
    <subcellularLocation>
        <location evidence="2">Mitochondrion membrane</location>
        <topology evidence="2">Multi-pass membrane protein</topology>
    </subcellularLocation>
    <subcellularLocation>
        <location evidence="1">Nucleus</location>
    </subcellularLocation>
</comment>
<evidence type="ECO:0000256" key="4">
    <source>
        <dbReference type="ARBA" id="ARBA00008873"/>
    </source>
</evidence>
<dbReference type="CDD" id="cd21078">
    <property type="entry name" value="NTD_ZNT9"/>
    <property type="match status" value="1"/>
</dbReference>
<reference evidence="26" key="1">
    <citation type="submission" date="2025-08" db="UniProtKB">
        <authorList>
            <consortium name="RefSeq"/>
        </authorList>
    </citation>
    <scope>IDENTIFICATION</scope>
    <source>
        <strain evidence="26">USDA-PBARC FA_bdor</strain>
        <tissue evidence="26">Whole organism</tissue>
    </source>
</reference>
<evidence type="ECO:0000256" key="13">
    <source>
        <dbReference type="ARBA" id="ARBA00023065"/>
    </source>
</evidence>
<dbReference type="InterPro" id="IPR027469">
    <property type="entry name" value="Cation_efflux_TMD_sf"/>
</dbReference>
<evidence type="ECO:0000256" key="3">
    <source>
        <dbReference type="ARBA" id="ARBA00004240"/>
    </source>
</evidence>
<feature type="transmembrane region" description="Helical" evidence="23">
    <location>
        <begin position="447"/>
        <end position="467"/>
    </location>
</feature>
<protein>
    <recommendedName>
        <fullName evidence="19">Proton-coupled zinc antiporter SLC30A9, mitochondrial</fullName>
    </recommendedName>
    <alternativeName>
        <fullName evidence="18">Solute carrier family 30 member 9</fullName>
    </alternativeName>
    <alternativeName>
        <fullName evidence="20">Zinc transporter 9</fullName>
    </alternativeName>
</protein>
<keyword evidence="16" id="KW-0804">Transcription</keyword>
<keyword evidence="25" id="KW-1185">Reference proteome</keyword>
<dbReference type="GO" id="GO:0031966">
    <property type="term" value="C:mitochondrial membrane"/>
    <property type="evidence" value="ECO:0007669"/>
    <property type="project" value="UniProtKB-SubCell"/>
</dbReference>
<dbReference type="InterPro" id="IPR002524">
    <property type="entry name" value="Cation_efflux"/>
</dbReference>
<proteinExistence type="inferred from homology"/>
<dbReference type="GO" id="GO:0005783">
    <property type="term" value="C:endoplasmic reticulum"/>
    <property type="evidence" value="ECO:0007669"/>
    <property type="project" value="UniProtKB-SubCell"/>
</dbReference>
<dbReference type="NCBIfam" id="TIGR01297">
    <property type="entry name" value="CDF"/>
    <property type="match status" value="1"/>
</dbReference>
<dbReference type="Pfam" id="PF01545">
    <property type="entry name" value="Cation_efflux"/>
    <property type="match status" value="1"/>
</dbReference>
<feature type="transmembrane region" description="Helical" evidence="23">
    <location>
        <begin position="391"/>
        <end position="413"/>
    </location>
</feature>
<evidence type="ECO:0000256" key="17">
    <source>
        <dbReference type="ARBA" id="ARBA00023242"/>
    </source>
</evidence>
<evidence type="ECO:0000256" key="16">
    <source>
        <dbReference type="ARBA" id="ARBA00023163"/>
    </source>
</evidence>
<dbReference type="InterPro" id="IPR009061">
    <property type="entry name" value="DNA-bd_dom_put_sf"/>
</dbReference>
<evidence type="ECO:0000256" key="15">
    <source>
        <dbReference type="ARBA" id="ARBA00023136"/>
    </source>
</evidence>
<dbReference type="GO" id="GO:0015297">
    <property type="term" value="F:antiporter activity"/>
    <property type="evidence" value="ECO:0007669"/>
    <property type="project" value="UniProtKB-KW"/>
</dbReference>
<dbReference type="GO" id="GO:0006882">
    <property type="term" value="P:intracellular zinc ion homeostasis"/>
    <property type="evidence" value="ECO:0007669"/>
    <property type="project" value="TreeGrafter"/>
</dbReference>
<dbReference type="Proteomes" id="UP000694866">
    <property type="component" value="Unplaced"/>
</dbReference>
<evidence type="ECO:0000256" key="5">
    <source>
        <dbReference type="ARBA" id="ARBA00022448"/>
    </source>
</evidence>
<keyword evidence="17" id="KW-0539">Nucleus</keyword>
<dbReference type="GO" id="GO:0006829">
    <property type="term" value="P:zinc ion transport"/>
    <property type="evidence" value="ECO:0007669"/>
    <property type="project" value="UniProtKB-KW"/>
</dbReference>
<dbReference type="Gene3D" id="3.90.530.10">
    <property type="entry name" value="XPA C-terminal domain"/>
    <property type="match status" value="1"/>
</dbReference>
<feature type="domain" description="Cation efflux protein transmembrane" evidence="24">
    <location>
        <begin position="290"/>
        <end position="499"/>
    </location>
</feature>
<evidence type="ECO:0000256" key="21">
    <source>
        <dbReference type="ARBA" id="ARBA00048349"/>
    </source>
</evidence>
<evidence type="ECO:0000256" key="19">
    <source>
        <dbReference type="ARBA" id="ARBA00034845"/>
    </source>
</evidence>
<dbReference type="RefSeq" id="XP_011309805.1">
    <property type="nucleotide sequence ID" value="XM_011311503.1"/>
</dbReference>
<dbReference type="GO" id="GO:0008324">
    <property type="term" value="F:monoatomic cation transmembrane transporter activity"/>
    <property type="evidence" value="ECO:0007669"/>
    <property type="project" value="InterPro"/>
</dbReference>
<feature type="transmembrane region" description="Helical" evidence="23">
    <location>
        <begin position="356"/>
        <end position="379"/>
    </location>
</feature>
<comment type="similarity">
    <text evidence="4">Belongs to the cation diffusion facilitator (CDF) transporter (TC 2.A.4) family. SLC30A subfamily.</text>
</comment>
<evidence type="ECO:0000256" key="8">
    <source>
        <dbReference type="ARBA" id="ARBA00022824"/>
    </source>
</evidence>
<evidence type="ECO:0000256" key="6">
    <source>
        <dbReference type="ARBA" id="ARBA00022449"/>
    </source>
</evidence>
<dbReference type="InterPro" id="IPR037129">
    <property type="entry name" value="XPA_sf"/>
</dbReference>
<sequence length="617" mass="69556">MLHRSSSFFSPSRGKLNYYHLDQLFTLKICVAKRHASFLITRKNGNCYKLRVARESKCVHDKEKYIFHTKWSWLNITRQFGDDSKTKNQAGSKVVREFKQTLQQKIIELNGGEKLGKLRERILQVEPVCVLTKKGMTGGSDNSEVRDDGSKEIGKNDEVMKKVKRRVDHSASSLERNFITPVRAMSDFLLKPTDLESLPKTKRRSPYEDKPPITVYWRKDVEAKAIEVWGSREALLKELLKKELELKTYQQNVFTVKRRLRDYRRELGNKPESIDDENEGLFGRSGRVVLTAVVINASNFLFKLVAWVYTGSHSMFSECIHSAADTFNQLILAYGIHKSVQNPNADHPYGYTNMKYVSSLISGVGIFCVGTGLSIYHGIHGILFPDPVESFYWAYFILGGSLVSEGATLLVAINSVRKGAEEKRQSFKDYVLSGQDPSVNVVLMEDLAAVMGVTVAGCCMGLTSYLGNPVFDAVGSLLVGGLLGGVASFIIYSNVAALIGRSIPQENLDKINAELESDVMVRAIYDVKGIDMGNSLVRYKAEIDFDGRELTRSYLDKHDLNAMLEEVKKMQSIDELEIFLLKHGENIVDMLGGEIDRIELKLKKNHPEIRHCDLEVL</sequence>
<feature type="transmembrane region" description="Helical" evidence="23">
    <location>
        <begin position="473"/>
        <end position="492"/>
    </location>
</feature>
<keyword evidence="6" id="KW-0050">Antiport</keyword>
<evidence type="ECO:0000256" key="11">
    <source>
        <dbReference type="ARBA" id="ARBA00022989"/>
    </source>
</evidence>
<dbReference type="GO" id="GO:0005634">
    <property type="term" value="C:nucleus"/>
    <property type="evidence" value="ECO:0007669"/>
    <property type="project" value="UniProtKB-SubCell"/>
</dbReference>
<gene>
    <name evidence="26" type="primary">ZnT49B</name>
</gene>
<comment type="catalytic activity">
    <reaction evidence="21">
        <text>Zn(2+)(in) + 2 H(+)(out) = Zn(2+)(out) + 2 H(+)(in)</text>
        <dbReference type="Rhea" id="RHEA:72627"/>
        <dbReference type="ChEBI" id="CHEBI:15378"/>
        <dbReference type="ChEBI" id="CHEBI:29105"/>
    </reaction>
</comment>
<evidence type="ECO:0000256" key="14">
    <source>
        <dbReference type="ARBA" id="ARBA00023128"/>
    </source>
</evidence>
<dbReference type="InterPro" id="IPR058533">
    <property type="entry name" value="Cation_efflux_TM"/>
</dbReference>
<dbReference type="Gene3D" id="1.20.1510.10">
    <property type="entry name" value="Cation efflux protein transmembrane domain"/>
    <property type="match status" value="1"/>
</dbReference>
<dbReference type="SUPFAM" id="SSF46955">
    <property type="entry name" value="Putative DNA-binding domain"/>
    <property type="match status" value="1"/>
</dbReference>
<dbReference type="PANTHER" id="PTHR13414:SF9">
    <property type="entry name" value="PROTON-COUPLED ZINC ANTIPORTER SLC30A9, MITOCHONDRIAL"/>
    <property type="match status" value="1"/>
</dbReference>
<evidence type="ECO:0000313" key="26">
    <source>
        <dbReference type="RefSeq" id="XP_011309805.1"/>
    </source>
</evidence>
<feature type="coiled-coil region" evidence="22">
    <location>
        <begin position="232"/>
        <end position="266"/>
    </location>
</feature>
<keyword evidence="9" id="KW-0862">Zinc</keyword>
<dbReference type="GeneID" id="105270508"/>
<keyword evidence="12" id="KW-0805">Transcription regulation</keyword>
<keyword evidence="14" id="KW-0496">Mitochondrion</keyword>
<evidence type="ECO:0000256" key="2">
    <source>
        <dbReference type="ARBA" id="ARBA00004225"/>
    </source>
</evidence>
<evidence type="ECO:0000313" key="25">
    <source>
        <dbReference type="Proteomes" id="UP000694866"/>
    </source>
</evidence>
<dbReference type="SUPFAM" id="SSF161111">
    <property type="entry name" value="Cation efflux protein transmembrane domain-like"/>
    <property type="match status" value="1"/>
</dbReference>
<evidence type="ECO:0000256" key="22">
    <source>
        <dbReference type="SAM" id="Coils"/>
    </source>
</evidence>
<accession>A0A9R1TI02</accession>
<keyword evidence="7 23" id="KW-0812">Transmembrane</keyword>
<evidence type="ECO:0000256" key="10">
    <source>
        <dbReference type="ARBA" id="ARBA00022906"/>
    </source>
</evidence>